<proteinExistence type="predicted"/>
<name>A0A8S5QUA2_9CAUD</name>
<organism evidence="1">
    <name type="scientific">Siphoviridae sp. ctUWs1</name>
    <dbReference type="NCBI Taxonomy" id="2826352"/>
    <lineage>
        <taxon>Viruses</taxon>
        <taxon>Duplodnaviria</taxon>
        <taxon>Heunggongvirae</taxon>
        <taxon>Uroviricota</taxon>
        <taxon>Caudoviricetes</taxon>
    </lineage>
</organism>
<dbReference type="EMBL" id="BK015734">
    <property type="protein sequence ID" value="DAE22538.1"/>
    <property type="molecule type" value="Genomic_DNA"/>
</dbReference>
<evidence type="ECO:0000313" key="1">
    <source>
        <dbReference type="EMBL" id="DAE22538.1"/>
    </source>
</evidence>
<sequence>MLVVLIGARLDGSRLSFLSSRVCQGGPRPLP</sequence>
<protein>
    <submittedName>
        <fullName evidence="1">Uncharacterized protein</fullName>
    </submittedName>
</protein>
<accession>A0A8S5QUA2</accession>
<reference evidence="1" key="1">
    <citation type="journal article" date="2021" name="Proc. Natl. Acad. Sci. U.S.A.">
        <title>A Catalog of Tens of Thousands of Viruses from Human Metagenomes Reveals Hidden Associations with Chronic Diseases.</title>
        <authorList>
            <person name="Tisza M.J."/>
            <person name="Buck C.B."/>
        </authorList>
    </citation>
    <scope>NUCLEOTIDE SEQUENCE</scope>
    <source>
        <strain evidence="1">CtUWs1</strain>
    </source>
</reference>